<evidence type="ECO:0000256" key="2">
    <source>
        <dbReference type="SAM" id="SignalP"/>
    </source>
</evidence>
<accession>A0A6L5QD70</accession>
<gene>
    <name evidence="3" type="ORF">GJ697_05220</name>
</gene>
<dbReference type="Proteomes" id="UP000481037">
    <property type="component" value="Unassembled WGS sequence"/>
</dbReference>
<keyword evidence="4" id="KW-1185">Reference proteome</keyword>
<organism evidence="3 4">
    <name type="scientific">Duganella alba</name>
    <dbReference type="NCBI Taxonomy" id="2666081"/>
    <lineage>
        <taxon>Bacteria</taxon>
        <taxon>Pseudomonadati</taxon>
        <taxon>Pseudomonadota</taxon>
        <taxon>Betaproteobacteria</taxon>
        <taxon>Burkholderiales</taxon>
        <taxon>Oxalobacteraceae</taxon>
        <taxon>Telluria group</taxon>
        <taxon>Duganella</taxon>
    </lineage>
</organism>
<feature type="compositionally biased region" description="Low complexity" evidence="1">
    <location>
        <begin position="28"/>
        <end position="38"/>
    </location>
</feature>
<dbReference type="RefSeq" id="WP_154362026.1">
    <property type="nucleotide sequence ID" value="NZ_WKJM01000003.1"/>
</dbReference>
<evidence type="ECO:0000313" key="4">
    <source>
        <dbReference type="Proteomes" id="UP000481037"/>
    </source>
</evidence>
<keyword evidence="2" id="KW-0732">Signal</keyword>
<feature type="region of interest" description="Disordered" evidence="1">
    <location>
        <begin position="21"/>
        <end position="64"/>
    </location>
</feature>
<feature type="chain" id="PRO_5027020503" evidence="2">
    <location>
        <begin position="22"/>
        <end position="194"/>
    </location>
</feature>
<protein>
    <submittedName>
        <fullName evidence="3">Uncharacterized protein</fullName>
    </submittedName>
</protein>
<evidence type="ECO:0000256" key="1">
    <source>
        <dbReference type="SAM" id="MobiDB-lite"/>
    </source>
</evidence>
<feature type="compositionally biased region" description="Basic and acidic residues" evidence="1">
    <location>
        <begin position="40"/>
        <end position="62"/>
    </location>
</feature>
<dbReference type="EMBL" id="WKJM01000003">
    <property type="protein sequence ID" value="MRX07232.1"/>
    <property type="molecule type" value="Genomic_DNA"/>
</dbReference>
<dbReference type="AlphaFoldDB" id="A0A6L5QD70"/>
<reference evidence="3 4" key="1">
    <citation type="submission" date="2019-11" db="EMBL/GenBank/DDBJ databases">
        <title>Novel species isolated from a subtropical stream in China.</title>
        <authorList>
            <person name="Lu H."/>
        </authorList>
    </citation>
    <scope>NUCLEOTIDE SEQUENCE [LARGE SCALE GENOMIC DNA]</scope>
    <source>
        <strain evidence="3 4">FT25W</strain>
    </source>
</reference>
<sequence>MALPWLIGAAVVGVVSAIAKAVSDDTPSSSSSSSSSDSSAEERRRREEAAQARAERERTEKKAHARQVFAETGAAYGKDLTESLQGWVDVRSEEPCFRSRLNTSGCTVPDVADNGALPVMELLFQAYPRPNADARTTLENLEFYGMLYDVRLKAGTRMRRRAAEIDRIDEQLSQLGNMKKRLRQLEQELAAPGQ</sequence>
<evidence type="ECO:0000313" key="3">
    <source>
        <dbReference type="EMBL" id="MRX07232.1"/>
    </source>
</evidence>
<proteinExistence type="predicted"/>
<name>A0A6L5QD70_9BURK</name>
<comment type="caution">
    <text evidence="3">The sequence shown here is derived from an EMBL/GenBank/DDBJ whole genome shotgun (WGS) entry which is preliminary data.</text>
</comment>
<feature type="signal peptide" evidence="2">
    <location>
        <begin position="1"/>
        <end position="21"/>
    </location>
</feature>